<proteinExistence type="predicted"/>
<evidence type="ECO:0000313" key="2">
    <source>
        <dbReference type="Proteomes" id="UP001174909"/>
    </source>
</evidence>
<name>A0AA35SET5_GEOBA</name>
<reference evidence="1" key="1">
    <citation type="submission" date="2023-03" db="EMBL/GenBank/DDBJ databases">
        <authorList>
            <person name="Steffen K."/>
            <person name="Cardenas P."/>
        </authorList>
    </citation>
    <scope>NUCLEOTIDE SEQUENCE</scope>
</reference>
<dbReference type="InterPro" id="IPR036921">
    <property type="entry name" value="PurM-like_N_sf"/>
</dbReference>
<accession>A0AA35SET5</accession>
<gene>
    <name evidence="1" type="ORF">GBAR_LOCUS16182</name>
</gene>
<evidence type="ECO:0000313" key="1">
    <source>
        <dbReference type="EMBL" id="CAI8028349.1"/>
    </source>
</evidence>
<comment type="caution">
    <text evidence="1">The sequence shown here is derived from an EMBL/GenBank/DDBJ whole genome shotgun (WGS) entry which is preliminary data.</text>
</comment>
<organism evidence="1 2">
    <name type="scientific">Geodia barretti</name>
    <name type="common">Barrett's horny sponge</name>
    <dbReference type="NCBI Taxonomy" id="519541"/>
    <lineage>
        <taxon>Eukaryota</taxon>
        <taxon>Metazoa</taxon>
        <taxon>Porifera</taxon>
        <taxon>Demospongiae</taxon>
        <taxon>Heteroscleromorpha</taxon>
        <taxon>Tetractinellida</taxon>
        <taxon>Astrophorina</taxon>
        <taxon>Geodiidae</taxon>
        <taxon>Geodia</taxon>
    </lineage>
</organism>
<dbReference type="Gene3D" id="3.30.1330.10">
    <property type="entry name" value="PurM-like, N-terminal domain"/>
    <property type="match status" value="1"/>
</dbReference>
<dbReference type="AlphaFoldDB" id="A0AA35SET5"/>
<sequence>MADKKHLTYANAGVSFEAESEAISRLKPLVQTTYRPEVLSDVGSFGGLLHSNRIKNRCLFPVRIVLAQS</sequence>
<protein>
    <submittedName>
        <fullName evidence="1">Phosphoribosylformylglycinamidine cyclo-ligase</fullName>
    </submittedName>
</protein>
<keyword evidence="2" id="KW-1185">Reference proteome</keyword>
<dbReference type="Proteomes" id="UP001174909">
    <property type="component" value="Unassembled WGS sequence"/>
</dbReference>
<dbReference type="EMBL" id="CASHTH010002328">
    <property type="protein sequence ID" value="CAI8028349.1"/>
    <property type="molecule type" value="Genomic_DNA"/>
</dbReference>